<dbReference type="PANTHER" id="PTHR42084:SF1">
    <property type="entry name" value="SERINE_THREONINE-PROTEIN KINASE PPK6"/>
    <property type="match status" value="1"/>
</dbReference>
<feature type="compositionally biased region" description="Polar residues" evidence="1">
    <location>
        <begin position="255"/>
        <end position="272"/>
    </location>
</feature>
<feature type="compositionally biased region" description="Polar residues" evidence="1">
    <location>
        <begin position="193"/>
        <end position="209"/>
    </location>
</feature>
<feature type="region of interest" description="Disordered" evidence="1">
    <location>
        <begin position="193"/>
        <end position="283"/>
    </location>
</feature>
<feature type="compositionally biased region" description="Acidic residues" evidence="1">
    <location>
        <begin position="238"/>
        <end position="250"/>
    </location>
</feature>
<protein>
    <submittedName>
        <fullName evidence="2">Uncharacterized protein</fullName>
    </submittedName>
</protein>
<reference evidence="2 3" key="1">
    <citation type="submission" date="2023-08" db="EMBL/GenBank/DDBJ databases">
        <title>Black Yeasts Isolated from many extreme environments.</title>
        <authorList>
            <person name="Coleine C."/>
            <person name="Stajich J.E."/>
            <person name="Selbmann L."/>
        </authorList>
    </citation>
    <scope>NUCLEOTIDE SEQUENCE [LARGE SCALE GENOMIC DNA]</scope>
    <source>
        <strain evidence="2 3">CCFEE 5910</strain>
    </source>
</reference>
<proteinExistence type="predicted"/>
<gene>
    <name evidence="2" type="ORF">LTR05_003119</name>
</gene>
<comment type="caution">
    <text evidence="2">The sequence shown here is derived from an EMBL/GenBank/DDBJ whole genome shotgun (WGS) entry which is preliminary data.</text>
</comment>
<dbReference type="EMBL" id="JAVRRJ010000002">
    <property type="protein sequence ID" value="KAK5088897.1"/>
    <property type="molecule type" value="Genomic_DNA"/>
</dbReference>
<evidence type="ECO:0000313" key="3">
    <source>
        <dbReference type="Proteomes" id="UP001309876"/>
    </source>
</evidence>
<sequence>MSADLLAAFGDHGIEDADTTAAHTKQRQEDPGKLASVPLTIEDTWQPWPTHTIVPTSPGRKLVSDGHTWGTDWEHDNVLFDAERFEPEGVSKHDDDDDFGDFEQSTPTVSQSNTVAEIQSQHLSDNLLDLGNHETGDNNMFVGNTQFKSARPTKSTPVYNTSRAQNDPALDLVGIDEDWGAFEDVPWSVNPSAATGWQPSVKHPTTSKTHAQRTPVRLRALTKLSRQDAMNTGNNDPDAWDEFQFDETESEAVPHSTSNQQTQRQPDTSTVPQPKHNERPVNVPPPAVLLNLLPKVFSALSAGSQCQSTSPDLGLHIAEAYRVCARIIAGRSLRWKRDNNLAQSMRIGAAGRSGGMKLTAIDKGESRREDQEAEEAIASWSRLSHRLNAAMVRFKVQKPPMSLSTTLAARMATGPDVLSAQHPCPTCGLKRNERINGIDVKVSDTFGEFWIEHWGHKDCYDFWYRYNELLDHR</sequence>
<accession>A0AAN7T3B3</accession>
<evidence type="ECO:0000256" key="1">
    <source>
        <dbReference type="SAM" id="MobiDB-lite"/>
    </source>
</evidence>
<organism evidence="2 3">
    <name type="scientific">Lithohypha guttulata</name>
    <dbReference type="NCBI Taxonomy" id="1690604"/>
    <lineage>
        <taxon>Eukaryota</taxon>
        <taxon>Fungi</taxon>
        <taxon>Dikarya</taxon>
        <taxon>Ascomycota</taxon>
        <taxon>Pezizomycotina</taxon>
        <taxon>Eurotiomycetes</taxon>
        <taxon>Chaetothyriomycetidae</taxon>
        <taxon>Chaetothyriales</taxon>
        <taxon>Trichomeriaceae</taxon>
        <taxon>Lithohypha</taxon>
    </lineage>
</organism>
<name>A0AAN7T3B3_9EURO</name>
<dbReference type="AlphaFoldDB" id="A0AAN7T3B3"/>
<keyword evidence="3" id="KW-1185">Reference proteome</keyword>
<dbReference type="PANTHER" id="PTHR42084">
    <property type="entry name" value="YALI0E26631P"/>
    <property type="match status" value="1"/>
</dbReference>
<evidence type="ECO:0000313" key="2">
    <source>
        <dbReference type="EMBL" id="KAK5088897.1"/>
    </source>
</evidence>
<dbReference type="Proteomes" id="UP001309876">
    <property type="component" value="Unassembled WGS sequence"/>
</dbReference>